<accession>A0ABS3BVI0</accession>
<reference evidence="1 2" key="1">
    <citation type="submission" date="2021-03" db="EMBL/GenBank/DDBJ databases">
        <title>novel species isolated from a fishpond in China.</title>
        <authorList>
            <person name="Lu H."/>
            <person name="Cai Z."/>
        </authorList>
    </citation>
    <scope>NUCLEOTIDE SEQUENCE [LARGE SCALE GENOMIC DNA]</scope>
    <source>
        <strain evidence="1 2">JCM 31546</strain>
    </source>
</reference>
<gene>
    <name evidence="1" type="ORF">J0A67_20650</name>
</gene>
<evidence type="ECO:0000313" key="2">
    <source>
        <dbReference type="Proteomes" id="UP000664698"/>
    </source>
</evidence>
<evidence type="ECO:0000313" key="1">
    <source>
        <dbReference type="EMBL" id="MBN7803298.1"/>
    </source>
</evidence>
<sequence length="105" mass="12145">MDLEGVFKNEFAKFSGLTGRCSYGFNGISFEEVYQYAANFMLCCDAFASWFGSFLLLFFWLDPKEPKGQDLPKLQLHKAERWLAGKSAHRTFPICTLWSMDEIHD</sequence>
<dbReference type="Proteomes" id="UP000664698">
    <property type="component" value="Unassembled WGS sequence"/>
</dbReference>
<proteinExistence type="predicted"/>
<dbReference type="EMBL" id="JAFKCW010000005">
    <property type="protein sequence ID" value="MBN7803298.1"/>
    <property type="molecule type" value="Genomic_DNA"/>
</dbReference>
<protein>
    <submittedName>
        <fullName evidence="1">Uncharacterized protein</fullName>
    </submittedName>
</protein>
<organism evidence="1 2">
    <name type="scientific">Algoriphagus aestuariicola</name>
    <dbReference type="NCBI Taxonomy" id="1852016"/>
    <lineage>
        <taxon>Bacteria</taxon>
        <taxon>Pseudomonadati</taxon>
        <taxon>Bacteroidota</taxon>
        <taxon>Cytophagia</taxon>
        <taxon>Cytophagales</taxon>
        <taxon>Cyclobacteriaceae</taxon>
        <taxon>Algoriphagus</taxon>
    </lineage>
</organism>
<comment type="caution">
    <text evidence="1">The sequence shown here is derived from an EMBL/GenBank/DDBJ whole genome shotgun (WGS) entry which is preliminary data.</text>
</comment>
<name>A0ABS3BVI0_9BACT</name>
<keyword evidence="2" id="KW-1185">Reference proteome</keyword>
<dbReference type="RefSeq" id="WP_206571290.1">
    <property type="nucleotide sequence ID" value="NZ_JAFKCW010000005.1"/>
</dbReference>